<evidence type="ECO:0000313" key="2">
    <source>
        <dbReference type="EMBL" id="JAH82862.1"/>
    </source>
</evidence>
<reference evidence="2" key="1">
    <citation type="submission" date="2014-11" db="EMBL/GenBank/DDBJ databases">
        <authorList>
            <person name="Amaro Gonzalez C."/>
        </authorList>
    </citation>
    <scope>NUCLEOTIDE SEQUENCE</scope>
</reference>
<dbReference type="AlphaFoldDB" id="A0A0E9VXR0"/>
<feature type="region of interest" description="Disordered" evidence="1">
    <location>
        <begin position="1"/>
        <end position="22"/>
    </location>
</feature>
<protein>
    <submittedName>
        <fullName evidence="2">Uncharacterized protein</fullName>
    </submittedName>
</protein>
<sequence>MSPDGVPQSHRRAKHQLQPLGETALLTPAASTSGKWLTLQGISNRDKR</sequence>
<accession>A0A0E9VXR0</accession>
<reference evidence="2" key="2">
    <citation type="journal article" date="2015" name="Fish Shellfish Immunol.">
        <title>Early steps in the European eel (Anguilla anguilla)-Vibrio vulnificus interaction in the gills: Role of the RtxA13 toxin.</title>
        <authorList>
            <person name="Callol A."/>
            <person name="Pajuelo D."/>
            <person name="Ebbesson L."/>
            <person name="Teles M."/>
            <person name="MacKenzie S."/>
            <person name="Amaro C."/>
        </authorList>
    </citation>
    <scope>NUCLEOTIDE SEQUENCE</scope>
</reference>
<evidence type="ECO:0000256" key="1">
    <source>
        <dbReference type="SAM" id="MobiDB-lite"/>
    </source>
</evidence>
<proteinExistence type="predicted"/>
<name>A0A0E9VXR0_ANGAN</name>
<dbReference type="EMBL" id="GBXM01025715">
    <property type="protein sequence ID" value="JAH82862.1"/>
    <property type="molecule type" value="Transcribed_RNA"/>
</dbReference>
<organism evidence="2">
    <name type="scientific">Anguilla anguilla</name>
    <name type="common">European freshwater eel</name>
    <name type="synonym">Muraena anguilla</name>
    <dbReference type="NCBI Taxonomy" id="7936"/>
    <lineage>
        <taxon>Eukaryota</taxon>
        <taxon>Metazoa</taxon>
        <taxon>Chordata</taxon>
        <taxon>Craniata</taxon>
        <taxon>Vertebrata</taxon>
        <taxon>Euteleostomi</taxon>
        <taxon>Actinopterygii</taxon>
        <taxon>Neopterygii</taxon>
        <taxon>Teleostei</taxon>
        <taxon>Anguilliformes</taxon>
        <taxon>Anguillidae</taxon>
        <taxon>Anguilla</taxon>
    </lineage>
</organism>